<proteinExistence type="predicted"/>
<dbReference type="PROSITE" id="PS51257">
    <property type="entry name" value="PROKAR_LIPOPROTEIN"/>
    <property type="match status" value="1"/>
</dbReference>
<dbReference type="EMBL" id="AECZ01000015">
    <property type="protein sequence ID" value="EFL50847.1"/>
    <property type="molecule type" value="Genomic_DNA"/>
</dbReference>
<evidence type="ECO:0000313" key="2">
    <source>
        <dbReference type="Proteomes" id="UP000006250"/>
    </source>
</evidence>
<accession>E1JXS4</accession>
<dbReference type="AlphaFoldDB" id="E1JXS4"/>
<gene>
    <name evidence="1" type="ORF">DesfrDRAFT_2423</name>
</gene>
<name>E1JXS4_SOLFR</name>
<organism evidence="1 2">
    <name type="scientific">Solidesulfovibrio fructosivorans JJ]</name>
    <dbReference type="NCBI Taxonomy" id="596151"/>
    <lineage>
        <taxon>Bacteria</taxon>
        <taxon>Pseudomonadati</taxon>
        <taxon>Thermodesulfobacteriota</taxon>
        <taxon>Desulfovibrionia</taxon>
        <taxon>Desulfovibrionales</taxon>
        <taxon>Desulfovibrionaceae</taxon>
        <taxon>Solidesulfovibrio</taxon>
    </lineage>
</organism>
<dbReference type="Proteomes" id="UP000006250">
    <property type="component" value="Unassembled WGS sequence"/>
</dbReference>
<dbReference type="eggNOG" id="ENOG50319RS">
    <property type="taxonomic scope" value="Bacteria"/>
</dbReference>
<protein>
    <submittedName>
        <fullName evidence="1">Uncharacterized protein</fullName>
    </submittedName>
</protein>
<sequence length="576" mass="62040">MKKLFFSLILVGLVVLACEGAARLAYRLEFGHAYMAAAIHSRIATVLARQSAAKANERGASGRAHPYYGFVASDDRPLPAQRAMVDITASQLGFTGDTRLFDPSGKTFLVVITGGSVAHYFATDKKSELLAWLEKRPEFAGRTGRLLDTALPGYKEPQQLLILSDLLALGVRPDVVINLDGFNETCIARKNLEVGGYPFMPWFWVGNDSPSRERLRLLGRLEFQESLRDRVAALLARLPALPALVGFPATALDKLADNRTGEIENQLARESIARNPLARQQASPGGGFYLGPNVVITQDQFADLAAAEWARASILMSDMVRAAGGRYFHALQPASPLWAAARGEALGPLCPETCVESGYPALSRYGAALAAAGVRFADLEPDMTATAKVFVDCCHVTPAGQNALFSAMIAFLARTWSAEPPNVDPDTALAALRDKPAAPFSGADLLAAPAPGNVVTENIRAVERSSDGPYRTVLGHEAVVCLPLARPEKIRLAFGLKDPLPGQGLTVRLNGHELGAFALDKPDFRLEKPLEIDFSQGLNTLSFAFSQTNTGPKRNTNIPEGYAAEFTTLTLMPVTR</sequence>
<evidence type="ECO:0000313" key="1">
    <source>
        <dbReference type="EMBL" id="EFL50847.1"/>
    </source>
</evidence>
<reference evidence="1 2" key="1">
    <citation type="submission" date="2010-08" db="EMBL/GenBank/DDBJ databases">
        <title>The draft genome of Desulfovibrio fructosovorans JJ.</title>
        <authorList>
            <consortium name="US DOE Joint Genome Institute (JGI-PGF)"/>
            <person name="Lucas S."/>
            <person name="Copeland A."/>
            <person name="Lapidus A."/>
            <person name="Cheng J.-F."/>
            <person name="Bruce D."/>
            <person name="Goodwin L."/>
            <person name="Pitluck S."/>
            <person name="Land M.L."/>
            <person name="Hauser L."/>
            <person name="Chang Y.-J."/>
            <person name="Jeffries C."/>
            <person name="Wall J.D."/>
            <person name="Stahl D.A."/>
            <person name="Arkin A.P."/>
            <person name="Dehal P."/>
            <person name="Stolyar S.M."/>
            <person name="Hazen T.C."/>
            <person name="Woyke T.J."/>
        </authorList>
    </citation>
    <scope>NUCLEOTIDE SEQUENCE [LARGE SCALE GENOMIC DNA]</scope>
    <source>
        <strain evidence="1 2">JJ</strain>
    </source>
</reference>
<comment type="caution">
    <text evidence="1">The sequence shown here is derived from an EMBL/GenBank/DDBJ whole genome shotgun (WGS) entry which is preliminary data.</text>
</comment>
<keyword evidence="2" id="KW-1185">Reference proteome</keyword>